<dbReference type="EMBL" id="JAQIZT010000005">
    <property type="protein sequence ID" value="KAJ6996491.1"/>
    <property type="molecule type" value="Genomic_DNA"/>
</dbReference>
<dbReference type="Proteomes" id="UP001164929">
    <property type="component" value="Chromosome 5"/>
</dbReference>
<protein>
    <submittedName>
        <fullName evidence="3">Regulator of chromosome condensation (RCC1) family protein</fullName>
    </submittedName>
</protein>
<name>A0AAD6QU47_9ROSI</name>
<dbReference type="InterPro" id="IPR000408">
    <property type="entry name" value="Reg_chr_condens"/>
</dbReference>
<dbReference type="Pfam" id="PF00415">
    <property type="entry name" value="RCC1"/>
    <property type="match status" value="1"/>
</dbReference>
<feature type="repeat" description="RCC1" evidence="2">
    <location>
        <begin position="51"/>
        <end position="103"/>
    </location>
</feature>
<dbReference type="InterPro" id="IPR051210">
    <property type="entry name" value="Ub_ligase/GEF_domain"/>
</dbReference>
<evidence type="ECO:0000313" key="3">
    <source>
        <dbReference type="EMBL" id="KAJ6996491.1"/>
    </source>
</evidence>
<dbReference type="Gene3D" id="2.130.10.30">
    <property type="entry name" value="Regulator of chromosome condensation 1/beta-lactamase-inhibitor protein II"/>
    <property type="match status" value="1"/>
</dbReference>
<evidence type="ECO:0000256" key="1">
    <source>
        <dbReference type="ARBA" id="ARBA00022737"/>
    </source>
</evidence>
<dbReference type="SUPFAM" id="SSF50985">
    <property type="entry name" value="RCC1/BLIP-II"/>
    <property type="match status" value="1"/>
</dbReference>
<gene>
    <name evidence="3" type="ORF">NC653_013172</name>
</gene>
<dbReference type="PROSITE" id="PS50012">
    <property type="entry name" value="RCC1_3"/>
    <property type="match status" value="1"/>
</dbReference>
<organism evidence="3 4">
    <name type="scientific">Populus alba x Populus x berolinensis</name>
    <dbReference type="NCBI Taxonomy" id="444605"/>
    <lineage>
        <taxon>Eukaryota</taxon>
        <taxon>Viridiplantae</taxon>
        <taxon>Streptophyta</taxon>
        <taxon>Embryophyta</taxon>
        <taxon>Tracheophyta</taxon>
        <taxon>Spermatophyta</taxon>
        <taxon>Magnoliopsida</taxon>
        <taxon>eudicotyledons</taxon>
        <taxon>Gunneridae</taxon>
        <taxon>Pentapetalae</taxon>
        <taxon>rosids</taxon>
        <taxon>fabids</taxon>
        <taxon>Malpighiales</taxon>
        <taxon>Salicaceae</taxon>
        <taxon>Saliceae</taxon>
        <taxon>Populus</taxon>
    </lineage>
</organism>
<dbReference type="InterPro" id="IPR009091">
    <property type="entry name" value="RCC1/BLIP-II"/>
</dbReference>
<dbReference type="PANTHER" id="PTHR22870">
    <property type="entry name" value="REGULATOR OF CHROMOSOME CONDENSATION"/>
    <property type="match status" value="1"/>
</dbReference>
<comment type="caution">
    <text evidence="3">The sequence shown here is derived from an EMBL/GenBank/DDBJ whole genome shotgun (WGS) entry which is preliminary data.</text>
</comment>
<reference evidence="3" key="1">
    <citation type="journal article" date="2023" name="Mol. Ecol. Resour.">
        <title>Chromosome-level genome assembly of a triploid poplar Populus alba 'Berolinensis'.</title>
        <authorList>
            <person name="Chen S."/>
            <person name="Yu Y."/>
            <person name="Wang X."/>
            <person name="Wang S."/>
            <person name="Zhang T."/>
            <person name="Zhou Y."/>
            <person name="He R."/>
            <person name="Meng N."/>
            <person name="Wang Y."/>
            <person name="Liu W."/>
            <person name="Liu Z."/>
            <person name="Liu J."/>
            <person name="Guo Q."/>
            <person name="Huang H."/>
            <person name="Sederoff R.R."/>
            <person name="Wang G."/>
            <person name="Qu G."/>
            <person name="Chen S."/>
        </authorList>
    </citation>
    <scope>NUCLEOTIDE SEQUENCE</scope>
    <source>
        <strain evidence="3">SC-2020</strain>
    </source>
</reference>
<dbReference type="AlphaFoldDB" id="A0AAD6QU47"/>
<sequence>MVNEWNVPGCFKGMLMVRNNNFIKDMEDKGGHFIRKLDFVMMEFLAFVGSGELYTWGSNENGCLGNGSIDVLHIPERVEGPFLRSPVEKVSCGWKHTAAISEGNVFTWGWGGSHGTFSEDGLSSGGQLVCFLFSRIL</sequence>
<evidence type="ECO:0000313" key="4">
    <source>
        <dbReference type="Proteomes" id="UP001164929"/>
    </source>
</evidence>
<keyword evidence="4" id="KW-1185">Reference proteome</keyword>
<dbReference type="PANTHER" id="PTHR22870:SF395">
    <property type="entry name" value="UVB-RESISTANCE PROTEIN UVR8-RELATED"/>
    <property type="match status" value="1"/>
</dbReference>
<proteinExistence type="predicted"/>
<evidence type="ECO:0000256" key="2">
    <source>
        <dbReference type="PROSITE-ProRule" id="PRU00235"/>
    </source>
</evidence>
<accession>A0AAD6QU47</accession>
<keyword evidence="1" id="KW-0677">Repeat</keyword>